<dbReference type="PROSITE" id="PS00108">
    <property type="entry name" value="PROTEIN_KINASE_ST"/>
    <property type="match status" value="1"/>
</dbReference>
<dbReference type="GO" id="GO:0005524">
    <property type="term" value="F:ATP binding"/>
    <property type="evidence" value="ECO:0007669"/>
    <property type="project" value="UniProtKB-KW"/>
</dbReference>
<evidence type="ECO:0000313" key="6">
    <source>
        <dbReference type="EMBL" id="EOR71735.1"/>
    </source>
</evidence>
<dbReference type="InterPro" id="IPR000719">
    <property type="entry name" value="Prot_kinase_dom"/>
</dbReference>
<keyword evidence="4" id="KW-0067">ATP-binding</keyword>
<dbReference type="CDD" id="cd14014">
    <property type="entry name" value="STKc_PknB_like"/>
    <property type="match status" value="1"/>
</dbReference>
<dbReference type="SMART" id="SM00220">
    <property type="entry name" value="S_TKc"/>
    <property type="match status" value="1"/>
</dbReference>
<dbReference type="PANTHER" id="PTHR43289:SF34">
    <property type="entry name" value="SERINE_THREONINE-PROTEIN KINASE YBDM-RELATED"/>
    <property type="match status" value="1"/>
</dbReference>
<evidence type="ECO:0000256" key="1">
    <source>
        <dbReference type="ARBA" id="ARBA00022679"/>
    </source>
</evidence>
<dbReference type="Gene3D" id="3.30.200.20">
    <property type="entry name" value="Phosphorylase Kinase, domain 1"/>
    <property type="match status" value="1"/>
</dbReference>
<sequence length="315" mass="33489">MPDWFAFGGTFMAVSGELGTVPYALVDDVESTDEPEEEPEQIGGHRIVERIGTGGAAAVYAALDSAGHWVAVKVLHPMVAANTTCRNRFAREVALLREVADTYTAPLLDADIHTERPWLAMRYIAGPTVGRRVDAEGPLMGVELLEFAAGLAEAVAALHRAGIVHRDLKPGNVLLAGDGPKIIDFGIARRTSETGDADSGKILGSPGWISPEQFHHRVPGPAADVFAWGGLVAYAATGRRPFGSGTLRQTVERVLHGEADLRGTPSLLLPWVQAALDTDPDRRPAAAELAAAIGALRDGHQPVHDARSWASISSR</sequence>
<dbReference type="GO" id="GO:0004674">
    <property type="term" value="F:protein serine/threonine kinase activity"/>
    <property type="evidence" value="ECO:0007669"/>
    <property type="project" value="TreeGrafter"/>
</dbReference>
<comment type="caution">
    <text evidence="6">The sequence shown here is derived from an EMBL/GenBank/DDBJ whole genome shotgun (WGS) entry which is preliminary data.</text>
</comment>
<keyword evidence="1" id="KW-0808">Transferase</keyword>
<keyword evidence="2" id="KW-0547">Nucleotide-binding</keyword>
<evidence type="ECO:0000256" key="2">
    <source>
        <dbReference type="ARBA" id="ARBA00022741"/>
    </source>
</evidence>
<dbReference type="PANTHER" id="PTHR43289">
    <property type="entry name" value="MITOGEN-ACTIVATED PROTEIN KINASE KINASE KINASE 20-RELATED"/>
    <property type="match status" value="1"/>
</dbReference>
<dbReference type="PROSITE" id="PS50011">
    <property type="entry name" value="PROTEIN_KINASE_DOM"/>
    <property type="match status" value="1"/>
</dbReference>
<dbReference type="EMBL" id="AOSG01000028">
    <property type="protein sequence ID" value="EOR71735.1"/>
    <property type="molecule type" value="Genomic_DNA"/>
</dbReference>
<dbReference type="Proteomes" id="UP000014184">
    <property type="component" value="Unassembled WGS sequence"/>
</dbReference>
<accession>A0A9P2TB35</accession>
<proteinExistence type="predicted"/>
<evidence type="ECO:0000313" key="7">
    <source>
        <dbReference type="Proteomes" id="UP000014184"/>
    </source>
</evidence>
<evidence type="ECO:0000256" key="4">
    <source>
        <dbReference type="ARBA" id="ARBA00022840"/>
    </source>
</evidence>
<reference evidence="6 7" key="1">
    <citation type="journal article" date="2013" name="Genome Announc.">
        <title>Draft Genome Sequence of the Lignocellulose Decomposer Thermobifida fusca Strain TM51.</title>
        <authorList>
            <person name="Toth A."/>
            <person name="Barna T."/>
            <person name="Nagy I."/>
            <person name="Horvath B."/>
            <person name="Nagy I."/>
            <person name="Tancsics A."/>
            <person name="Kriszt B."/>
            <person name="Baka E."/>
            <person name="Fekete C."/>
            <person name="Kukolya J."/>
        </authorList>
    </citation>
    <scope>NUCLEOTIDE SEQUENCE [LARGE SCALE GENOMIC DNA]</scope>
    <source>
        <strain evidence="6 7">TM51</strain>
    </source>
</reference>
<dbReference type="Gene3D" id="1.10.510.10">
    <property type="entry name" value="Transferase(Phosphotransferase) domain 1"/>
    <property type="match status" value="1"/>
</dbReference>
<feature type="domain" description="Protein kinase" evidence="5">
    <location>
        <begin position="45"/>
        <end position="303"/>
    </location>
</feature>
<keyword evidence="3 6" id="KW-0418">Kinase</keyword>
<dbReference type="InterPro" id="IPR011009">
    <property type="entry name" value="Kinase-like_dom_sf"/>
</dbReference>
<organism evidence="6 7">
    <name type="scientific">Thermobifida fusca TM51</name>
    <dbReference type="NCBI Taxonomy" id="1169414"/>
    <lineage>
        <taxon>Bacteria</taxon>
        <taxon>Bacillati</taxon>
        <taxon>Actinomycetota</taxon>
        <taxon>Actinomycetes</taxon>
        <taxon>Streptosporangiales</taxon>
        <taxon>Nocardiopsidaceae</taxon>
        <taxon>Thermobifida</taxon>
    </lineage>
</organism>
<dbReference type="Pfam" id="PF00069">
    <property type="entry name" value="Pkinase"/>
    <property type="match status" value="1"/>
</dbReference>
<dbReference type="AlphaFoldDB" id="A0A9P2TB35"/>
<name>A0A9P2TB35_THEFU</name>
<protein>
    <submittedName>
        <fullName evidence="6">Tyrosine protein kinase:Serine/threonine protein kinase</fullName>
    </submittedName>
</protein>
<keyword evidence="7" id="KW-1185">Reference proteome</keyword>
<evidence type="ECO:0000259" key="5">
    <source>
        <dbReference type="PROSITE" id="PS50011"/>
    </source>
</evidence>
<dbReference type="SUPFAM" id="SSF56112">
    <property type="entry name" value="Protein kinase-like (PK-like)"/>
    <property type="match status" value="1"/>
</dbReference>
<gene>
    <name evidence="6" type="ORF">TM51_06117</name>
</gene>
<evidence type="ECO:0000256" key="3">
    <source>
        <dbReference type="ARBA" id="ARBA00022777"/>
    </source>
</evidence>
<dbReference type="InterPro" id="IPR008271">
    <property type="entry name" value="Ser/Thr_kinase_AS"/>
</dbReference>